<dbReference type="GO" id="GO:0090729">
    <property type="term" value="F:toxin activity"/>
    <property type="evidence" value="ECO:0007669"/>
    <property type="project" value="UniProtKB-KW"/>
</dbReference>
<keyword evidence="4 6" id="KW-0378">Hydrolase</keyword>
<organism evidence="8 9">
    <name type="scientific">Candidatus Propionivibrio dominans</name>
    <dbReference type="NCBI Taxonomy" id="2954373"/>
    <lineage>
        <taxon>Bacteria</taxon>
        <taxon>Pseudomonadati</taxon>
        <taxon>Pseudomonadota</taxon>
        <taxon>Betaproteobacteria</taxon>
        <taxon>Rhodocyclales</taxon>
        <taxon>Rhodocyclaceae</taxon>
        <taxon>Propionivibrio</taxon>
    </lineage>
</organism>
<comment type="cofactor">
    <cofactor evidence="6">
        <name>Mg(2+)</name>
        <dbReference type="ChEBI" id="CHEBI:18420"/>
    </cofactor>
</comment>
<dbReference type="Gene3D" id="3.40.50.1010">
    <property type="entry name" value="5'-nuclease"/>
    <property type="match status" value="1"/>
</dbReference>
<dbReference type="CDD" id="cd09873">
    <property type="entry name" value="PIN_Pae0151-like"/>
    <property type="match status" value="1"/>
</dbReference>
<dbReference type="PANTHER" id="PTHR35901:SF1">
    <property type="entry name" value="EXONUCLEASE VAPC9"/>
    <property type="match status" value="1"/>
</dbReference>
<keyword evidence="3 6" id="KW-0479">Metal-binding</keyword>
<keyword evidence="1 6" id="KW-1277">Toxin-antitoxin system</keyword>
<keyword evidence="5 6" id="KW-0460">Magnesium</keyword>
<accession>A0A9D7I8Y8</accession>
<dbReference type="GO" id="GO:0004540">
    <property type="term" value="F:RNA nuclease activity"/>
    <property type="evidence" value="ECO:0007669"/>
    <property type="project" value="InterPro"/>
</dbReference>
<dbReference type="Pfam" id="PF01850">
    <property type="entry name" value="PIN"/>
    <property type="match status" value="1"/>
</dbReference>
<feature type="binding site" evidence="6">
    <location>
        <position position="103"/>
    </location>
    <ligand>
        <name>Mg(2+)</name>
        <dbReference type="ChEBI" id="CHEBI:18420"/>
    </ligand>
</feature>
<keyword evidence="2 6" id="KW-0540">Nuclease</keyword>
<dbReference type="InterPro" id="IPR002716">
    <property type="entry name" value="PIN_dom"/>
</dbReference>
<evidence type="ECO:0000256" key="4">
    <source>
        <dbReference type="ARBA" id="ARBA00022801"/>
    </source>
</evidence>
<comment type="function">
    <text evidence="6">Toxic component of a toxin-antitoxin (TA) system. An RNase.</text>
</comment>
<reference evidence="8" key="1">
    <citation type="submission" date="2020-10" db="EMBL/GenBank/DDBJ databases">
        <title>Connecting structure to function with the recovery of over 1000 high-quality activated sludge metagenome-assembled genomes encoding full-length rRNA genes using long-read sequencing.</title>
        <authorList>
            <person name="Singleton C.M."/>
            <person name="Petriglieri F."/>
            <person name="Kristensen J.M."/>
            <person name="Kirkegaard R.H."/>
            <person name="Michaelsen T.Y."/>
            <person name="Andersen M.H."/>
            <person name="Karst S.M."/>
            <person name="Dueholm M.S."/>
            <person name="Nielsen P.H."/>
            <person name="Albertsen M."/>
        </authorList>
    </citation>
    <scope>NUCLEOTIDE SEQUENCE</scope>
    <source>
        <strain evidence="8">EsbW_18-Q3-R4-48_MAXAC.044</strain>
    </source>
</reference>
<dbReference type="InterPro" id="IPR029060">
    <property type="entry name" value="PIN-like_dom_sf"/>
</dbReference>
<dbReference type="HAMAP" id="MF_00265">
    <property type="entry name" value="VapC_Nob1"/>
    <property type="match status" value="1"/>
</dbReference>
<evidence type="ECO:0000256" key="6">
    <source>
        <dbReference type="HAMAP-Rule" id="MF_00265"/>
    </source>
</evidence>
<name>A0A9D7I8Y8_9RHOO</name>
<evidence type="ECO:0000313" key="8">
    <source>
        <dbReference type="EMBL" id="MBK7423602.1"/>
    </source>
</evidence>
<dbReference type="InterPro" id="IPR051619">
    <property type="entry name" value="TypeII_TA_RNase_PINc/VapC"/>
</dbReference>
<feature type="domain" description="PIN" evidence="7">
    <location>
        <begin position="4"/>
        <end position="129"/>
    </location>
</feature>
<comment type="similarity">
    <text evidence="6">Belongs to the PINc/VapC protein family.</text>
</comment>
<dbReference type="GO" id="GO:0000287">
    <property type="term" value="F:magnesium ion binding"/>
    <property type="evidence" value="ECO:0007669"/>
    <property type="project" value="UniProtKB-UniRule"/>
</dbReference>
<sequence length="134" mass="14472">MMWVIDTSAMIRLYVPDGPLHPELETAFNRAASGTELVLAPQLILAEAANVLLRKRRRGELSAQELGELLPALVTLPIRLCEHAPLILPACALAEAHGLSVYDAIYLALAEQHGARLITSDDALDKVARSLGLT</sequence>
<dbReference type="SUPFAM" id="SSF88723">
    <property type="entry name" value="PIN domain-like"/>
    <property type="match status" value="1"/>
</dbReference>
<evidence type="ECO:0000259" key="7">
    <source>
        <dbReference type="Pfam" id="PF01850"/>
    </source>
</evidence>
<keyword evidence="6" id="KW-0800">Toxin</keyword>
<evidence type="ECO:0000256" key="1">
    <source>
        <dbReference type="ARBA" id="ARBA00022649"/>
    </source>
</evidence>
<dbReference type="Proteomes" id="UP000886602">
    <property type="component" value="Unassembled WGS sequence"/>
</dbReference>
<dbReference type="EMBL" id="JADJNC010000016">
    <property type="protein sequence ID" value="MBK7423602.1"/>
    <property type="molecule type" value="Genomic_DNA"/>
</dbReference>
<gene>
    <name evidence="6" type="primary">vapC</name>
    <name evidence="8" type="ORF">IPJ48_11155</name>
</gene>
<dbReference type="EC" id="3.1.-.-" evidence="6"/>
<proteinExistence type="inferred from homology"/>
<protein>
    <recommendedName>
        <fullName evidence="6">Ribonuclease VapC</fullName>
        <shortName evidence="6">RNase VapC</shortName>
        <ecNumber evidence="6">3.1.-.-</ecNumber>
    </recommendedName>
    <alternativeName>
        <fullName evidence="6">Toxin VapC</fullName>
    </alternativeName>
</protein>
<evidence type="ECO:0000256" key="5">
    <source>
        <dbReference type="ARBA" id="ARBA00022842"/>
    </source>
</evidence>
<dbReference type="InterPro" id="IPR044153">
    <property type="entry name" value="PIN_Pae0151-like"/>
</dbReference>
<evidence type="ECO:0000256" key="3">
    <source>
        <dbReference type="ARBA" id="ARBA00022723"/>
    </source>
</evidence>
<comment type="caution">
    <text evidence="8">The sequence shown here is derived from an EMBL/GenBank/DDBJ whole genome shotgun (WGS) entry which is preliminary data.</text>
</comment>
<evidence type="ECO:0000313" key="9">
    <source>
        <dbReference type="Proteomes" id="UP000886602"/>
    </source>
</evidence>
<dbReference type="PANTHER" id="PTHR35901">
    <property type="entry name" value="RIBONUCLEASE VAPC3"/>
    <property type="match status" value="1"/>
</dbReference>
<dbReference type="InterPro" id="IPR022907">
    <property type="entry name" value="VapC_family"/>
</dbReference>
<dbReference type="AlphaFoldDB" id="A0A9D7I8Y8"/>
<dbReference type="GO" id="GO:0016787">
    <property type="term" value="F:hydrolase activity"/>
    <property type="evidence" value="ECO:0007669"/>
    <property type="project" value="UniProtKB-KW"/>
</dbReference>
<feature type="binding site" evidence="6">
    <location>
        <position position="6"/>
    </location>
    <ligand>
        <name>Mg(2+)</name>
        <dbReference type="ChEBI" id="CHEBI:18420"/>
    </ligand>
</feature>
<evidence type="ECO:0000256" key="2">
    <source>
        <dbReference type="ARBA" id="ARBA00022722"/>
    </source>
</evidence>